<feature type="domain" description="SH3" evidence="9">
    <location>
        <begin position="509"/>
        <end position="580"/>
    </location>
</feature>
<dbReference type="Gene3D" id="3.40.50.300">
    <property type="entry name" value="P-loop containing nucleotide triphosphate hydrolases"/>
    <property type="match status" value="1"/>
</dbReference>
<dbReference type="PANTHER" id="PTHR23119:SF51">
    <property type="entry name" value="DISKS LARGE 1 TUMOR SUPPRESSOR PROTEIN"/>
    <property type="match status" value="1"/>
</dbReference>
<feature type="compositionally biased region" description="Polar residues" evidence="8">
    <location>
        <begin position="373"/>
        <end position="387"/>
    </location>
</feature>
<evidence type="ECO:0000256" key="5">
    <source>
        <dbReference type="ARBA" id="ARBA00022737"/>
    </source>
</evidence>
<dbReference type="GO" id="GO:0007268">
    <property type="term" value="P:chemical synaptic transmission"/>
    <property type="evidence" value="ECO:0007669"/>
    <property type="project" value="InterPro"/>
</dbReference>
<dbReference type="InterPro" id="IPR004172">
    <property type="entry name" value="L27_dom"/>
</dbReference>
<feature type="region of interest" description="Disordered" evidence="8">
    <location>
        <begin position="106"/>
        <end position="158"/>
    </location>
</feature>
<evidence type="ECO:0000256" key="3">
    <source>
        <dbReference type="ARBA" id="ARBA00022443"/>
    </source>
</evidence>
<dbReference type="SUPFAM" id="SSF50156">
    <property type="entry name" value="PDZ domain-like"/>
    <property type="match status" value="3"/>
</dbReference>
<accession>A0A6J2KA09</accession>
<keyword evidence="4" id="KW-1003">Cell membrane</keyword>
<dbReference type="InterPro" id="IPR001452">
    <property type="entry name" value="SH3_domain"/>
</dbReference>
<dbReference type="PROSITE" id="PS50052">
    <property type="entry name" value="GUANYLATE_KINASE_2"/>
    <property type="match status" value="1"/>
</dbReference>
<dbReference type="Gene3D" id="2.30.42.10">
    <property type="match status" value="3"/>
</dbReference>
<dbReference type="Gene3D" id="3.30.63.10">
    <property type="entry name" value="Guanylate Kinase phosphate binding domain"/>
    <property type="match status" value="1"/>
</dbReference>
<dbReference type="Pfam" id="PF00625">
    <property type="entry name" value="Guanylate_kin"/>
    <property type="match status" value="1"/>
</dbReference>
<dbReference type="InterPro" id="IPR008144">
    <property type="entry name" value="Guanylate_kin-like_dom"/>
</dbReference>
<dbReference type="GO" id="GO:0097120">
    <property type="term" value="P:receptor localization to synapse"/>
    <property type="evidence" value="ECO:0007669"/>
    <property type="project" value="TreeGrafter"/>
</dbReference>
<evidence type="ECO:0000256" key="6">
    <source>
        <dbReference type="ARBA" id="ARBA00023136"/>
    </source>
</evidence>
<dbReference type="CTD" id="1739"/>
<evidence type="ECO:0000259" key="9">
    <source>
        <dbReference type="PROSITE" id="PS50002"/>
    </source>
</evidence>
<dbReference type="InterPro" id="IPR050614">
    <property type="entry name" value="Synaptic_Scaffolding_LAP-MAGUK"/>
</dbReference>
<dbReference type="OrthoDB" id="78824at2759"/>
<feature type="compositionally biased region" description="Basic and acidic residues" evidence="8">
    <location>
        <begin position="107"/>
        <end position="123"/>
    </location>
</feature>
<dbReference type="PROSITE" id="PS51022">
    <property type="entry name" value="L27"/>
    <property type="match status" value="1"/>
</dbReference>
<dbReference type="Pfam" id="PF00018">
    <property type="entry name" value="SH3_1"/>
    <property type="match status" value="1"/>
</dbReference>
<dbReference type="SUPFAM" id="SSF52540">
    <property type="entry name" value="P-loop containing nucleoside triphosphate hydrolases"/>
    <property type="match status" value="1"/>
</dbReference>
<evidence type="ECO:0000259" key="11">
    <source>
        <dbReference type="PROSITE" id="PS50106"/>
    </source>
</evidence>
<keyword evidence="5" id="KW-0677">Repeat</keyword>
<feature type="region of interest" description="Disordered" evidence="8">
    <location>
        <begin position="579"/>
        <end position="606"/>
    </location>
</feature>
<keyword evidence="13" id="KW-1185">Reference proteome</keyword>
<dbReference type="RefSeq" id="XP_028037777.1">
    <property type="nucleotide sequence ID" value="XM_028181976.1"/>
</dbReference>
<dbReference type="FunFam" id="2.30.42.10:FF:000001">
    <property type="entry name" value="Disks large homolog 1 isoform 2"/>
    <property type="match status" value="1"/>
</dbReference>
<dbReference type="GO" id="GO:0031594">
    <property type="term" value="C:neuromuscular junction"/>
    <property type="evidence" value="ECO:0007669"/>
    <property type="project" value="InterPro"/>
</dbReference>
<keyword evidence="6" id="KW-0472">Membrane</keyword>
<keyword evidence="3 7" id="KW-0728">SH3 domain</keyword>
<dbReference type="GeneID" id="114248671"/>
<dbReference type="InterPro" id="IPR016313">
    <property type="entry name" value="DLG1-like"/>
</dbReference>
<dbReference type="Gene3D" id="1.10.287.470">
    <property type="entry name" value="Helix hairpin bin"/>
    <property type="match status" value="1"/>
</dbReference>
<evidence type="ECO:0000256" key="1">
    <source>
        <dbReference type="ARBA" id="ARBA00004202"/>
    </source>
</evidence>
<dbReference type="SMART" id="SM00072">
    <property type="entry name" value="GuKc"/>
    <property type="match status" value="1"/>
</dbReference>
<comment type="similarity">
    <text evidence="2">Belongs to the MAGUK family.</text>
</comment>
<protein>
    <submittedName>
        <fullName evidence="14">Disks large 1 tumor suppressor protein isoform X4</fullName>
    </submittedName>
</protein>
<dbReference type="GO" id="GO:0043005">
    <property type="term" value="C:neuron projection"/>
    <property type="evidence" value="ECO:0007669"/>
    <property type="project" value="InterPro"/>
</dbReference>
<dbReference type="CDD" id="cd11861">
    <property type="entry name" value="SH3_DLG-like"/>
    <property type="match status" value="1"/>
</dbReference>
<dbReference type="InterPro" id="IPR015143">
    <property type="entry name" value="L27_1"/>
</dbReference>
<evidence type="ECO:0000256" key="7">
    <source>
        <dbReference type="PROSITE-ProRule" id="PRU00192"/>
    </source>
</evidence>
<dbReference type="PROSITE" id="PS00856">
    <property type="entry name" value="GUANYLATE_KINASE_1"/>
    <property type="match status" value="1"/>
</dbReference>
<feature type="domain" description="PDZ" evidence="11">
    <location>
        <begin position="275"/>
        <end position="367"/>
    </location>
</feature>
<evidence type="ECO:0000256" key="2">
    <source>
        <dbReference type="ARBA" id="ARBA00007014"/>
    </source>
</evidence>
<dbReference type="InterPro" id="IPR036034">
    <property type="entry name" value="PDZ_sf"/>
</dbReference>
<dbReference type="PANTHER" id="PTHR23119">
    <property type="entry name" value="DISCS LARGE"/>
    <property type="match status" value="1"/>
</dbReference>
<dbReference type="Gene3D" id="2.30.30.40">
    <property type="entry name" value="SH3 Domains"/>
    <property type="match status" value="2"/>
</dbReference>
<dbReference type="InterPro" id="IPR020590">
    <property type="entry name" value="Guanylate_kinase_CS"/>
</dbReference>
<dbReference type="Pfam" id="PF00595">
    <property type="entry name" value="PDZ"/>
    <property type="match status" value="3"/>
</dbReference>
<evidence type="ECO:0000259" key="12">
    <source>
        <dbReference type="PROSITE" id="PS51022"/>
    </source>
</evidence>
<dbReference type="Proteomes" id="UP000504629">
    <property type="component" value="Unplaced"/>
</dbReference>
<feature type="compositionally biased region" description="Polar residues" evidence="8">
    <location>
        <begin position="589"/>
        <end position="602"/>
    </location>
</feature>
<dbReference type="PROSITE" id="PS50106">
    <property type="entry name" value="PDZ"/>
    <property type="match status" value="3"/>
</dbReference>
<evidence type="ECO:0000256" key="8">
    <source>
        <dbReference type="SAM" id="MobiDB-lite"/>
    </source>
</evidence>
<dbReference type="CDD" id="cd00071">
    <property type="entry name" value="GMPK"/>
    <property type="match status" value="1"/>
</dbReference>
<dbReference type="PIRSF" id="PIRSF001741">
    <property type="entry name" value="MAGUK_DLGH"/>
    <property type="match status" value="1"/>
</dbReference>
<dbReference type="GO" id="GO:0099072">
    <property type="term" value="P:regulation of postsynaptic membrane neurotransmitter receptor levels"/>
    <property type="evidence" value="ECO:0007669"/>
    <property type="project" value="TreeGrafter"/>
</dbReference>
<feature type="compositionally biased region" description="Basic and acidic residues" evidence="8">
    <location>
        <begin position="389"/>
        <end position="398"/>
    </location>
</feature>
<feature type="domain" description="PDZ" evidence="11">
    <location>
        <begin position="403"/>
        <end position="484"/>
    </location>
</feature>
<comment type="subcellular location">
    <subcellularLocation>
        <location evidence="1">Cell membrane</location>
        <topology evidence="1">Peripheral membrane protein</topology>
    </subcellularLocation>
</comment>
<dbReference type="InterPro" id="IPR027417">
    <property type="entry name" value="P-loop_NTPase"/>
</dbReference>
<dbReference type="GO" id="GO:0045197">
    <property type="term" value="P:establishment or maintenance of epithelial cell apical/basal polarity"/>
    <property type="evidence" value="ECO:0007669"/>
    <property type="project" value="TreeGrafter"/>
</dbReference>
<dbReference type="GO" id="GO:0043113">
    <property type="term" value="P:receptor clustering"/>
    <property type="evidence" value="ECO:0007669"/>
    <property type="project" value="TreeGrafter"/>
</dbReference>
<dbReference type="InterPro" id="IPR036028">
    <property type="entry name" value="SH3-like_dom_sf"/>
</dbReference>
<evidence type="ECO:0000313" key="14">
    <source>
        <dbReference type="RefSeq" id="XP_028037777.1"/>
    </source>
</evidence>
<dbReference type="GO" id="GO:0098839">
    <property type="term" value="C:postsynaptic density membrane"/>
    <property type="evidence" value="ECO:0007669"/>
    <property type="project" value="TreeGrafter"/>
</dbReference>
<dbReference type="GO" id="GO:0019901">
    <property type="term" value="F:protein kinase binding"/>
    <property type="evidence" value="ECO:0007669"/>
    <property type="project" value="TreeGrafter"/>
</dbReference>
<feature type="domain" description="Guanylate kinase-like" evidence="10">
    <location>
        <begin position="691"/>
        <end position="866"/>
    </location>
</feature>
<evidence type="ECO:0000313" key="13">
    <source>
        <dbReference type="Proteomes" id="UP000504629"/>
    </source>
</evidence>
<dbReference type="SMART" id="SM00228">
    <property type="entry name" value="PDZ"/>
    <property type="match status" value="3"/>
</dbReference>
<dbReference type="GO" id="GO:0016323">
    <property type="term" value="C:basolateral plasma membrane"/>
    <property type="evidence" value="ECO:0007669"/>
    <property type="project" value="TreeGrafter"/>
</dbReference>
<sequence length="881" mass="98256">MPVRKQEAHRALELLEDYHSKLIKPQDRQLRLAIERVIRIFKSRLFQALLDIQEFYELTLLDDTKSVQQKTAETIRIANKWELDSNRREISTDEIEYRSVSNAFLHDNNKKSESRNETPDSGKVRSVVSPSDEVEEKKAHVASSEMKQVNGIEGGANERTQGEDGYIYLSVALSRAGGAGLGFSIAGGSDNPHVADDPHIYVTKLIPGGAAAASQLLINDAILQVNDVNVENVTHAEAVDALKKAGSTVRLKVRRRAIEDTLNVSQVSNKEESVEIELIKGGSGLGFSIAGGLGNQHIPGDNGIYVTKIMAGGAAHQDGRLRVGDKLLMVKNTSNGDVNLDNVTHEDAVAALKATGERVLLVLVPGPRHGQPSPRTSRANTPSSAANSLRREDATDGGEEVRVVELEKGPSGLGFNIVGGEDGHGIYVSFLLAGGPAERSGALRRGDRLLAVNDLDISHATHEQAAKALKSTGQIVKLTVVYRPQEYNKFEARINELKQHHTLLRTSQKRSLYVRALFDYDPIRDDGLPSRGLPFRYGDILHVTNASDDEWWQARRLGQDKVDTDAIGIIPSKRRWERKQRARDRQVKFQGQGTPVSTSQSTLERKKKTLSFSRKFPFMKSREDGKSEDGSDQEPFMLCYTQEDANADGEILYRVELPMMEEITLIYLEDESQDETVLSYETVQQLTIAYTRPVIILGPLKDRINDDLISEFPDKFGSCVPHTTRPRRDYEVDGRDYHFVASREQMERDIQNHLFIEAGQYNDNLYGTSVASVREVAEKGKHCILDVSGNAIKRLQVAQLFPIAIFIKPKSVESIMEMNKRMTEEQAKKTYERALKMEQEFAEYFTAVVTGDTPEEIYSKVKAVIAAESGPSVWVPRREPL</sequence>
<dbReference type="PROSITE" id="PS50002">
    <property type="entry name" value="SH3"/>
    <property type="match status" value="1"/>
</dbReference>
<feature type="domain" description="L27" evidence="12">
    <location>
        <begin position="4"/>
        <end position="64"/>
    </location>
</feature>
<dbReference type="CDD" id="cd06795">
    <property type="entry name" value="PDZ3_Dlg1-2-4-like"/>
    <property type="match status" value="1"/>
</dbReference>
<dbReference type="FunFam" id="3.40.50.300:FF:001402">
    <property type="entry name" value="Discs, large homolog 3 (Drosophila)"/>
    <property type="match status" value="1"/>
</dbReference>
<dbReference type="Pfam" id="PF09058">
    <property type="entry name" value="L27_1"/>
    <property type="match status" value="1"/>
</dbReference>
<dbReference type="SUPFAM" id="SSF50044">
    <property type="entry name" value="SH3-domain"/>
    <property type="match status" value="1"/>
</dbReference>
<dbReference type="GO" id="GO:0098609">
    <property type="term" value="P:cell-cell adhesion"/>
    <property type="evidence" value="ECO:0007669"/>
    <property type="project" value="TreeGrafter"/>
</dbReference>
<dbReference type="InterPro" id="IPR001478">
    <property type="entry name" value="PDZ"/>
</dbReference>
<dbReference type="AlphaFoldDB" id="A0A6J2KA09"/>
<dbReference type="SMART" id="SM00569">
    <property type="entry name" value="L27"/>
    <property type="match status" value="1"/>
</dbReference>
<dbReference type="InterPro" id="IPR036892">
    <property type="entry name" value="L27_dom_sf"/>
</dbReference>
<evidence type="ECO:0000259" key="10">
    <source>
        <dbReference type="PROSITE" id="PS50052"/>
    </source>
</evidence>
<feature type="region of interest" description="Disordered" evidence="8">
    <location>
        <begin position="365"/>
        <end position="398"/>
    </location>
</feature>
<reference evidence="14" key="1">
    <citation type="submission" date="2025-08" db="UniProtKB">
        <authorList>
            <consortium name="RefSeq"/>
        </authorList>
    </citation>
    <scope>IDENTIFICATION</scope>
    <source>
        <tissue evidence="14">Silk gland</tissue>
    </source>
</reference>
<dbReference type="CDD" id="cd06724">
    <property type="entry name" value="PDZ2_Dlg1-2-4-like"/>
    <property type="match status" value="1"/>
</dbReference>
<proteinExistence type="inferred from homology"/>
<evidence type="ECO:0000256" key="4">
    <source>
        <dbReference type="ARBA" id="ARBA00022475"/>
    </source>
</evidence>
<dbReference type="FunFam" id="3.30.63.10:FF:000001">
    <property type="entry name" value="Disks large homolog 1 isoform 2"/>
    <property type="match status" value="1"/>
</dbReference>
<dbReference type="InterPro" id="IPR008145">
    <property type="entry name" value="GK/Ca_channel_bsu"/>
</dbReference>
<feature type="domain" description="PDZ" evidence="11">
    <location>
        <begin position="170"/>
        <end position="257"/>
    </location>
</feature>
<name>A0A6J2KA09_BOMMA</name>
<organism evidence="13 14">
    <name type="scientific">Bombyx mandarina</name>
    <name type="common">Wild silk moth</name>
    <name type="synonym">Wild silkworm</name>
    <dbReference type="NCBI Taxonomy" id="7092"/>
    <lineage>
        <taxon>Eukaryota</taxon>
        <taxon>Metazoa</taxon>
        <taxon>Ecdysozoa</taxon>
        <taxon>Arthropoda</taxon>
        <taxon>Hexapoda</taxon>
        <taxon>Insecta</taxon>
        <taxon>Pterygota</taxon>
        <taxon>Neoptera</taxon>
        <taxon>Endopterygota</taxon>
        <taxon>Lepidoptera</taxon>
        <taxon>Glossata</taxon>
        <taxon>Ditrysia</taxon>
        <taxon>Bombycoidea</taxon>
        <taxon>Bombycidae</taxon>
        <taxon>Bombycinae</taxon>
        <taxon>Bombyx</taxon>
    </lineage>
</organism>
<dbReference type="SMART" id="SM00326">
    <property type="entry name" value="SH3"/>
    <property type="match status" value="1"/>
</dbReference>
<dbReference type="FunFam" id="1.10.287.470:FF:000001">
    <property type="entry name" value="Disks large 1 isoform X3"/>
    <property type="match status" value="1"/>
</dbReference>
<dbReference type="SUPFAM" id="SSF101288">
    <property type="entry name" value="L27 domain"/>
    <property type="match status" value="1"/>
</dbReference>
<gene>
    <name evidence="14" type="primary">LOC114248671</name>
</gene>
<dbReference type="FunFam" id="2.30.42.10:FF:000004">
    <property type="entry name" value="Disks large homolog 4 isoform 2"/>
    <property type="match status" value="1"/>
</dbReference>